<organism evidence="1 2">
    <name type="scientific">Providencia stuartii ATCC 25827</name>
    <dbReference type="NCBI Taxonomy" id="471874"/>
    <lineage>
        <taxon>Bacteria</taxon>
        <taxon>Pseudomonadati</taxon>
        <taxon>Pseudomonadota</taxon>
        <taxon>Gammaproteobacteria</taxon>
        <taxon>Enterobacterales</taxon>
        <taxon>Morganellaceae</taxon>
        <taxon>Providencia</taxon>
    </lineage>
</organism>
<accession>A0AA86Z404</accession>
<dbReference type="AlphaFoldDB" id="A0AA86Z404"/>
<gene>
    <name evidence="1" type="ORF">PROSTU_00213</name>
</gene>
<dbReference type="EMBL" id="ABJD02000046">
    <property type="protein sequence ID" value="EDU61677.1"/>
    <property type="molecule type" value="Genomic_DNA"/>
</dbReference>
<name>A0AA86Z404_PROST</name>
<protein>
    <submittedName>
        <fullName evidence="1">Uncharacterized protein</fullName>
    </submittedName>
</protein>
<evidence type="ECO:0000313" key="1">
    <source>
        <dbReference type="EMBL" id="EDU61677.1"/>
    </source>
</evidence>
<reference evidence="1 2" key="3">
    <citation type="submission" date="2008-05" db="EMBL/GenBank/DDBJ databases">
        <authorList>
            <person name="Fulton L."/>
            <person name="Clifton S."/>
            <person name="Fulton B."/>
            <person name="Xu J."/>
            <person name="Minx P."/>
            <person name="Pepin K.H."/>
            <person name="Johnson M."/>
            <person name="Thiruvilangam P."/>
            <person name="Bhonagiri V."/>
            <person name="Nash W.E."/>
            <person name="Mardis E.R."/>
            <person name="Wilson R.K."/>
        </authorList>
    </citation>
    <scope>NUCLEOTIDE SEQUENCE [LARGE SCALE GENOMIC DNA]</scope>
    <source>
        <strain evidence="1 2">ATCC 25827</strain>
    </source>
</reference>
<dbReference type="Proteomes" id="UP000004506">
    <property type="component" value="Unassembled WGS sequence"/>
</dbReference>
<comment type="caution">
    <text evidence="1">The sequence shown here is derived from an EMBL/GenBank/DDBJ whole genome shotgun (WGS) entry which is preliminary data.</text>
</comment>
<sequence length="53" mass="6556">MSYVSIAIFESYFWFEFREYFYFDASFLHFNHQFKYSVTLTNTIIYLIFTPLG</sequence>
<evidence type="ECO:0000313" key="2">
    <source>
        <dbReference type="Proteomes" id="UP000004506"/>
    </source>
</evidence>
<proteinExistence type="predicted"/>
<reference evidence="2" key="1">
    <citation type="submission" date="2008-04" db="EMBL/GenBank/DDBJ databases">
        <title>Draft genome sequence of Providencia stuartii (ATCC 25827).</title>
        <authorList>
            <person name="Sudarsanam P."/>
            <person name="Ley R."/>
            <person name="Guruge J."/>
            <person name="Turnbaugh P.J."/>
            <person name="Mahowald M."/>
            <person name="Liep D."/>
            <person name="Gordon J."/>
        </authorList>
    </citation>
    <scope>NUCLEOTIDE SEQUENCE [LARGE SCALE GENOMIC DNA]</scope>
    <source>
        <strain evidence="2">ATCC 25827</strain>
    </source>
</reference>
<reference evidence="2" key="2">
    <citation type="submission" date="2008-04" db="EMBL/GenBank/DDBJ databases">
        <title>Draft genome sequence of Providencia stuartii(ATCC 25827).</title>
        <authorList>
            <person name="Sudarsanam P."/>
            <person name="Ley R."/>
            <person name="Guruge J."/>
            <person name="Turnbaugh P.J."/>
            <person name="Mahowald M."/>
            <person name="Liep D."/>
            <person name="Gordon J."/>
        </authorList>
    </citation>
    <scope>NUCLEOTIDE SEQUENCE [LARGE SCALE GENOMIC DNA]</scope>
    <source>
        <strain evidence="2">ATCC 25827</strain>
    </source>
</reference>